<accession>A0A561VTQ3</accession>
<dbReference type="EMBL" id="VIWZ01000001">
    <property type="protein sequence ID" value="TWG14997.1"/>
    <property type="molecule type" value="Genomic_DNA"/>
</dbReference>
<keyword evidence="1" id="KW-1133">Transmembrane helix</keyword>
<reference evidence="2 3" key="1">
    <citation type="submission" date="2019-06" db="EMBL/GenBank/DDBJ databases">
        <title>Sequencing the genomes of 1000 actinobacteria strains.</title>
        <authorList>
            <person name="Klenk H.-P."/>
        </authorList>
    </citation>
    <scope>NUCLEOTIDE SEQUENCE [LARGE SCALE GENOMIC DNA]</scope>
    <source>
        <strain evidence="2 3">DSM 45885</strain>
    </source>
</reference>
<name>A0A561VTQ3_9ACTN</name>
<keyword evidence="1" id="KW-0812">Transmembrane</keyword>
<keyword evidence="1" id="KW-0472">Membrane</keyword>
<feature type="transmembrane region" description="Helical" evidence="1">
    <location>
        <begin position="79"/>
        <end position="97"/>
    </location>
</feature>
<keyword evidence="3" id="KW-1185">Reference proteome</keyword>
<gene>
    <name evidence="2" type="ORF">FHU34_11301</name>
</gene>
<feature type="transmembrane region" description="Helical" evidence="1">
    <location>
        <begin position="155"/>
        <end position="176"/>
    </location>
</feature>
<comment type="caution">
    <text evidence="2">The sequence shown here is derived from an EMBL/GenBank/DDBJ whole genome shotgun (WGS) entry which is preliminary data.</text>
</comment>
<dbReference type="RefSeq" id="WP_167524741.1">
    <property type="nucleotide sequence ID" value="NZ_JBEZJB010000096.1"/>
</dbReference>
<organism evidence="2 3">
    <name type="scientific">Micromonospora taraxaci</name>
    <dbReference type="NCBI Taxonomy" id="1316803"/>
    <lineage>
        <taxon>Bacteria</taxon>
        <taxon>Bacillati</taxon>
        <taxon>Actinomycetota</taxon>
        <taxon>Actinomycetes</taxon>
        <taxon>Micromonosporales</taxon>
        <taxon>Micromonosporaceae</taxon>
        <taxon>Micromonospora</taxon>
    </lineage>
</organism>
<sequence>MASRTGTSATIAHPGRPPRPRIVALACLLLALAAVAQLAALPLIYWHQNFFHEAARSFEPASGVAFAGLGSTADLAADLLTALLSLALLALAAANVVGVNGARIASWATAPFLACCATVGVVRSPRPLYSVYSTEDIDRITVLARDAMPGWLEPLLLTLGVGAPVAIVVALVLLALPPANGFFRRRPPADPPWLAHSSGDVPRNSVPGA</sequence>
<dbReference type="Proteomes" id="UP000317685">
    <property type="component" value="Unassembled WGS sequence"/>
</dbReference>
<protein>
    <submittedName>
        <fullName evidence="2">Uncharacterized protein</fullName>
    </submittedName>
</protein>
<feature type="transmembrane region" description="Helical" evidence="1">
    <location>
        <begin position="104"/>
        <end position="122"/>
    </location>
</feature>
<dbReference type="AlphaFoldDB" id="A0A561VTQ3"/>
<dbReference type="GeneID" id="300132032"/>
<evidence type="ECO:0000313" key="2">
    <source>
        <dbReference type="EMBL" id="TWG14997.1"/>
    </source>
</evidence>
<evidence type="ECO:0000313" key="3">
    <source>
        <dbReference type="Proteomes" id="UP000317685"/>
    </source>
</evidence>
<proteinExistence type="predicted"/>
<evidence type="ECO:0000256" key="1">
    <source>
        <dbReference type="SAM" id="Phobius"/>
    </source>
</evidence>